<dbReference type="GO" id="GO:0016787">
    <property type="term" value="F:hydrolase activity"/>
    <property type="evidence" value="ECO:0007669"/>
    <property type="project" value="InterPro"/>
</dbReference>
<dbReference type="EMBL" id="CAKOFQ010007361">
    <property type="protein sequence ID" value="CAH1999338.1"/>
    <property type="molecule type" value="Genomic_DNA"/>
</dbReference>
<evidence type="ECO:0000256" key="1">
    <source>
        <dbReference type="ARBA" id="ARBA00022703"/>
    </source>
</evidence>
<evidence type="ECO:0000259" key="3">
    <source>
        <dbReference type="PROSITE" id="PS51135"/>
    </source>
</evidence>
<gene>
    <name evidence="4" type="ORF">ACAOBT_LOCUS24908</name>
</gene>
<organism evidence="4 5">
    <name type="scientific">Acanthoscelides obtectus</name>
    <name type="common">Bean weevil</name>
    <name type="synonym">Bruchus obtectus</name>
    <dbReference type="NCBI Taxonomy" id="200917"/>
    <lineage>
        <taxon>Eukaryota</taxon>
        <taxon>Metazoa</taxon>
        <taxon>Ecdysozoa</taxon>
        <taxon>Arthropoda</taxon>
        <taxon>Hexapoda</taxon>
        <taxon>Insecta</taxon>
        <taxon>Pterygota</taxon>
        <taxon>Neoptera</taxon>
        <taxon>Endopterygota</taxon>
        <taxon>Coleoptera</taxon>
        <taxon>Polyphaga</taxon>
        <taxon>Cucujiformia</taxon>
        <taxon>Chrysomeloidea</taxon>
        <taxon>Chrysomelidae</taxon>
        <taxon>Bruchinae</taxon>
        <taxon>Bruchini</taxon>
        <taxon>Acanthoscelides</taxon>
    </lineage>
</organism>
<dbReference type="GO" id="GO:0004520">
    <property type="term" value="F:DNA endonuclease activity"/>
    <property type="evidence" value="ECO:0007669"/>
    <property type="project" value="InterPro"/>
</dbReference>
<dbReference type="InterPro" id="IPR003508">
    <property type="entry name" value="CIDE-N_dom"/>
</dbReference>
<dbReference type="AlphaFoldDB" id="A0A9P0LLX1"/>
<accession>A0A9P0LLX1</accession>
<dbReference type="OrthoDB" id="9943677at2759"/>
<dbReference type="GO" id="GO:0005634">
    <property type="term" value="C:nucleus"/>
    <property type="evidence" value="ECO:0007669"/>
    <property type="project" value="InterPro"/>
</dbReference>
<evidence type="ECO:0000313" key="5">
    <source>
        <dbReference type="Proteomes" id="UP001152888"/>
    </source>
</evidence>
<dbReference type="SUPFAM" id="SSF54060">
    <property type="entry name" value="His-Me finger endonucleases"/>
    <property type="match status" value="1"/>
</dbReference>
<proteinExistence type="predicted"/>
<dbReference type="Proteomes" id="UP001152888">
    <property type="component" value="Unassembled WGS sequence"/>
</dbReference>
<evidence type="ECO:0000313" key="4">
    <source>
        <dbReference type="EMBL" id="CAH1999338.1"/>
    </source>
</evidence>
<dbReference type="Pfam" id="PF02017">
    <property type="entry name" value="CIDE-N"/>
    <property type="match status" value="1"/>
</dbReference>
<sequence length="358" mass="41843">MTSARGFKVTDAERKTRVGIAVKTLDELRKKTVEKFKLKYPPSTIDFQMQDGTVIDSEEYFQTLAAQTLLIWIRKGNKAETDAEMLYKIIREVNDEYLTTGEKIQDFFTEKMKNKIFKLAEVLRGISGDKVKLSTRTEDPEWFEGLDTSVKTKEAYMRRRAQDRIRSYYYKTKEEIMKVAVTGEANILLKTLLEEFSSRLKYYSYHGHYFDRTCSKFEHMMSICDAEGNFTCQGRWDKAVCLYNPPHSINPYASREHRIVFQTWNLDHRKERTRSVIPAIWEALLVCSKTRDCLDCLENHKIKSKGSDKLLAMEMIYNDLFTPVNLKIVHIVCHDKGAHKQKAGPYWTDGFYDSDESD</sequence>
<reference evidence="4" key="1">
    <citation type="submission" date="2022-03" db="EMBL/GenBank/DDBJ databases">
        <authorList>
            <person name="Sayadi A."/>
        </authorList>
    </citation>
    <scope>NUCLEOTIDE SEQUENCE</scope>
</reference>
<dbReference type="InterPro" id="IPR044925">
    <property type="entry name" value="His-Me_finger_sf"/>
</dbReference>
<dbReference type="Gene3D" id="3.10.20.10">
    <property type="match status" value="1"/>
</dbReference>
<dbReference type="InterPro" id="IPR039729">
    <property type="entry name" value="DFF40"/>
</dbReference>
<feature type="domain" description="CIDE-N" evidence="3">
    <location>
        <begin position="3"/>
        <end position="81"/>
    </location>
</feature>
<comment type="caution">
    <text evidence="4">The sequence shown here is derived from an EMBL/GenBank/DDBJ whole genome shotgun (WGS) entry which is preliminary data.</text>
</comment>
<keyword evidence="5" id="KW-1185">Reference proteome</keyword>
<dbReference type="SUPFAM" id="SSF54277">
    <property type="entry name" value="CAD &amp; PB1 domains"/>
    <property type="match status" value="1"/>
</dbReference>
<dbReference type="PROSITE" id="PS51135">
    <property type="entry name" value="CIDE_N"/>
    <property type="match status" value="1"/>
</dbReference>
<dbReference type="Pfam" id="PF09230">
    <property type="entry name" value="DFF40"/>
    <property type="match status" value="1"/>
</dbReference>
<dbReference type="GO" id="GO:0005737">
    <property type="term" value="C:cytoplasm"/>
    <property type="evidence" value="ECO:0007669"/>
    <property type="project" value="InterPro"/>
</dbReference>
<dbReference type="PANTHER" id="PTHR13067:SF2">
    <property type="entry name" value="CASPASE-ACTIVATED DNASE"/>
    <property type="match status" value="1"/>
</dbReference>
<dbReference type="PANTHER" id="PTHR13067">
    <property type="entry name" value="CASPASE-ACTIVATED DNASE"/>
    <property type="match status" value="1"/>
</dbReference>
<evidence type="ECO:0000256" key="2">
    <source>
        <dbReference type="PROSITE-ProRule" id="PRU00447"/>
    </source>
</evidence>
<dbReference type="GO" id="GO:0006309">
    <property type="term" value="P:apoptotic DNA fragmentation"/>
    <property type="evidence" value="ECO:0007669"/>
    <property type="project" value="InterPro"/>
</dbReference>
<keyword evidence="1 2" id="KW-0053">Apoptosis</keyword>
<protein>
    <recommendedName>
        <fullName evidence="3">CIDE-N domain-containing protein</fullName>
    </recommendedName>
</protein>
<name>A0A9P0LLX1_ACAOB</name>
<dbReference type="InterPro" id="IPR015311">
    <property type="entry name" value="DFF40_C"/>
</dbReference>
<dbReference type="SMART" id="SM00266">
    <property type="entry name" value="CAD"/>
    <property type="match status" value="1"/>
</dbReference>